<reference evidence="2 3" key="1">
    <citation type="journal article" date="2023" name="G3 (Bethesda)">
        <title>A chromosome-length genome assembly and annotation of blackberry (Rubus argutus, cv. 'Hillquist').</title>
        <authorList>
            <person name="Bruna T."/>
            <person name="Aryal R."/>
            <person name="Dudchenko O."/>
            <person name="Sargent D.J."/>
            <person name="Mead D."/>
            <person name="Buti M."/>
            <person name="Cavallini A."/>
            <person name="Hytonen T."/>
            <person name="Andres J."/>
            <person name="Pham M."/>
            <person name="Weisz D."/>
            <person name="Mascagni F."/>
            <person name="Usai G."/>
            <person name="Natali L."/>
            <person name="Bassil N."/>
            <person name="Fernandez G.E."/>
            <person name="Lomsadze A."/>
            <person name="Armour M."/>
            <person name="Olukolu B."/>
            <person name="Poorten T."/>
            <person name="Britton C."/>
            <person name="Davik J."/>
            <person name="Ashrafi H."/>
            <person name="Aiden E.L."/>
            <person name="Borodovsky M."/>
            <person name="Worthington M."/>
        </authorList>
    </citation>
    <scope>NUCLEOTIDE SEQUENCE [LARGE SCALE GENOMIC DNA]</scope>
    <source>
        <strain evidence="2">PI 553951</strain>
    </source>
</reference>
<gene>
    <name evidence="2" type="ORF">M0R45_014914</name>
</gene>
<evidence type="ECO:0000313" key="3">
    <source>
        <dbReference type="Proteomes" id="UP001457282"/>
    </source>
</evidence>
<dbReference type="GO" id="GO:0003676">
    <property type="term" value="F:nucleic acid binding"/>
    <property type="evidence" value="ECO:0007669"/>
    <property type="project" value="InterPro"/>
</dbReference>
<evidence type="ECO:0000313" key="2">
    <source>
        <dbReference type="EMBL" id="KAK9938159.1"/>
    </source>
</evidence>
<feature type="domain" description="CCHC-type" evidence="1">
    <location>
        <begin position="78"/>
        <end position="95"/>
    </location>
</feature>
<sequence>MSSDEPESSESLTPEERENLLWLKLPGWAHDVPENFVTFMWEETAIRYRLPLQPYDPDNKERGRKILLIKKSDAAKYTCMACGKEDEHFTFQCPNDPERDPMEQPIDHLCVNCGKKGDHFSWKCPELGTISFDPMIEEDMFCEVCGIEGEHCTDVCPKVRIPPEPKPGFRQCLICCKYDDSEHWTEDCPVLANGDRKFCWNCESLGDHLSEDCPVILKDDVNFCGVCELVGGHLTEDCPRETNDGRKYCAFCNWMCSHSTEKCPLAELAEPAATGTGIVTWSKI</sequence>
<feature type="domain" description="CCHC-type" evidence="1">
    <location>
        <begin position="198"/>
        <end position="215"/>
    </location>
</feature>
<accession>A0AAW1XQE0</accession>
<proteinExistence type="predicted"/>
<name>A0AAW1XQE0_RUBAR</name>
<dbReference type="EMBL" id="JBEDUW010000003">
    <property type="protein sequence ID" value="KAK9938159.1"/>
    <property type="molecule type" value="Genomic_DNA"/>
</dbReference>
<feature type="domain" description="CCHC-type" evidence="1">
    <location>
        <begin position="223"/>
        <end position="240"/>
    </location>
</feature>
<protein>
    <recommendedName>
        <fullName evidence="1">CCHC-type domain-containing protein</fullName>
    </recommendedName>
</protein>
<dbReference type="AlphaFoldDB" id="A0AAW1XQE0"/>
<dbReference type="Proteomes" id="UP001457282">
    <property type="component" value="Unassembled WGS sequence"/>
</dbReference>
<dbReference type="SMART" id="SM00343">
    <property type="entry name" value="ZnF_C2HC"/>
    <property type="match status" value="4"/>
</dbReference>
<dbReference type="InterPro" id="IPR001878">
    <property type="entry name" value="Znf_CCHC"/>
</dbReference>
<feature type="domain" description="CCHC-type" evidence="1">
    <location>
        <begin position="109"/>
        <end position="126"/>
    </location>
</feature>
<organism evidence="2 3">
    <name type="scientific">Rubus argutus</name>
    <name type="common">Southern blackberry</name>
    <dbReference type="NCBI Taxonomy" id="59490"/>
    <lineage>
        <taxon>Eukaryota</taxon>
        <taxon>Viridiplantae</taxon>
        <taxon>Streptophyta</taxon>
        <taxon>Embryophyta</taxon>
        <taxon>Tracheophyta</taxon>
        <taxon>Spermatophyta</taxon>
        <taxon>Magnoliopsida</taxon>
        <taxon>eudicotyledons</taxon>
        <taxon>Gunneridae</taxon>
        <taxon>Pentapetalae</taxon>
        <taxon>rosids</taxon>
        <taxon>fabids</taxon>
        <taxon>Rosales</taxon>
        <taxon>Rosaceae</taxon>
        <taxon>Rosoideae</taxon>
        <taxon>Rosoideae incertae sedis</taxon>
        <taxon>Rubus</taxon>
    </lineage>
</organism>
<keyword evidence="3" id="KW-1185">Reference proteome</keyword>
<evidence type="ECO:0000259" key="1">
    <source>
        <dbReference type="SMART" id="SM00343"/>
    </source>
</evidence>
<dbReference type="Gene3D" id="4.10.60.10">
    <property type="entry name" value="Zinc finger, CCHC-type"/>
    <property type="match status" value="1"/>
</dbReference>
<dbReference type="GO" id="GO:0008270">
    <property type="term" value="F:zinc ion binding"/>
    <property type="evidence" value="ECO:0007669"/>
    <property type="project" value="InterPro"/>
</dbReference>
<comment type="caution">
    <text evidence="2">The sequence shown here is derived from an EMBL/GenBank/DDBJ whole genome shotgun (WGS) entry which is preliminary data.</text>
</comment>